<evidence type="ECO:0000313" key="3">
    <source>
        <dbReference type="Proteomes" id="UP000001935"/>
    </source>
</evidence>
<dbReference type="RefSeq" id="WP_011419990.1">
    <property type="nucleotide sequence ID" value="NC_007760.1"/>
</dbReference>
<dbReference type="InterPro" id="IPR036761">
    <property type="entry name" value="TTHA0802/YceI-like_sf"/>
</dbReference>
<dbReference type="Pfam" id="PF04264">
    <property type="entry name" value="YceI"/>
    <property type="match status" value="1"/>
</dbReference>
<dbReference type="OrthoDB" id="9811006at2"/>
<evidence type="ECO:0000259" key="1">
    <source>
        <dbReference type="SMART" id="SM00867"/>
    </source>
</evidence>
<dbReference type="Gene3D" id="2.40.128.110">
    <property type="entry name" value="Lipid/polyisoprenoid-binding, YceI-like"/>
    <property type="match status" value="1"/>
</dbReference>
<sequence length="183" mass="19960">MATTPWTVDVTHSAIHFWVRHMVISKVHGRFAKWTGTLDLDPQDLTAAKVDVKIDAASIDTQVADRDAHLRSADFLDVAKYPELTFRSRRVEKAGGGYRVVGDLTMHGVTREVTLDAEFAGIGKDPWGNERAGFSAKTALDRKEFGLAWNAALETGGVLVGEKVEITIELEAVKQAAKQADAA</sequence>
<feature type="domain" description="Lipid/polyisoprenoid-binding YceI-like" evidence="1">
    <location>
        <begin position="5"/>
        <end position="173"/>
    </location>
</feature>
<dbReference type="SMART" id="SM00867">
    <property type="entry name" value="YceI"/>
    <property type="match status" value="1"/>
</dbReference>
<dbReference type="Proteomes" id="UP000001935">
    <property type="component" value="Chromosome"/>
</dbReference>
<dbReference type="KEGG" id="ade:Adeh_0932"/>
<dbReference type="InterPro" id="IPR007372">
    <property type="entry name" value="Lipid/polyisoprenoid-bd_YceI"/>
</dbReference>
<dbReference type="AlphaFoldDB" id="Q2IPH9"/>
<evidence type="ECO:0000313" key="2">
    <source>
        <dbReference type="EMBL" id="ABC80707.1"/>
    </source>
</evidence>
<dbReference type="PANTHER" id="PTHR34406:SF1">
    <property type="entry name" value="PROTEIN YCEI"/>
    <property type="match status" value="1"/>
</dbReference>
<dbReference type="STRING" id="290397.Adeh_0932"/>
<dbReference type="PANTHER" id="PTHR34406">
    <property type="entry name" value="PROTEIN YCEI"/>
    <property type="match status" value="1"/>
</dbReference>
<gene>
    <name evidence="2" type="ordered locus">Adeh_0932</name>
</gene>
<proteinExistence type="predicted"/>
<reference evidence="2" key="1">
    <citation type="submission" date="2006-01" db="EMBL/GenBank/DDBJ databases">
        <title>Complete sequence of Anaeromyxobacter dehalogenans 2CP-C.</title>
        <authorList>
            <consortium name="US DOE Joint Genome Institute"/>
            <person name="Copeland A."/>
            <person name="Lucas S."/>
            <person name="Lapidus A."/>
            <person name="Barry K."/>
            <person name="Detter J.C."/>
            <person name="Glavina T."/>
            <person name="Hammon N."/>
            <person name="Israni S."/>
            <person name="Pitluck S."/>
            <person name="Brettin T."/>
            <person name="Bruce D."/>
            <person name="Han C."/>
            <person name="Tapia R."/>
            <person name="Gilna P."/>
            <person name="Kiss H."/>
            <person name="Schmutz J."/>
            <person name="Larimer F."/>
            <person name="Land M."/>
            <person name="Kyrpides N."/>
            <person name="Anderson I."/>
            <person name="Sanford R.A."/>
            <person name="Ritalahti K.M."/>
            <person name="Thomas H.S."/>
            <person name="Kirby J.R."/>
            <person name="Zhulin I.B."/>
            <person name="Loeffler F.E."/>
            <person name="Richardson P."/>
        </authorList>
    </citation>
    <scope>NUCLEOTIDE SEQUENCE</scope>
    <source>
        <strain evidence="2">2CP-C</strain>
    </source>
</reference>
<dbReference type="eggNOG" id="COG2353">
    <property type="taxonomic scope" value="Bacteria"/>
</dbReference>
<protein>
    <submittedName>
        <fullName evidence="2">YceI</fullName>
    </submittedName>
</protein>
<dbReference type="EMBL" id="CP000251">
    <property type="protein sequence ID" value="ABC80707.1"/>
    <property type="molecule type" value="Genomic_DNA"/>
</dbReference>
<organism evidence="2 3">
    <name type="scientific">Anaeromyxobacter dehalogenans (strain 2CP-C)</name>
    <dbReference type="NCBI Taxonomy" id="290397"/>
    <lineage>
        <taxon>Bacteria</taxon>
        <taxon>Pseudomonadati</taxon>
        <taxon>Myxococcota</taxon>
        <taxon>Myxococcia</taxon>
        <taxon>Myxococcales</taxon>
        <taxon>Cystobacterineae</taxon>
        <taxon>Anaeromyxobacteraceae</taxon>
        <taxon>Anaeromyxobacter</taxon>
    </lineage>
</organism>
<dbReference type="SUPFAM" id="SSF101874">
    <property type="entry name" value="YceI-like"/>
    <property type="match status" value="1"/>
</dbReference>
<name>Q2IPH9_ANADE</name>
<dbReference type="HOGENOM" id="CLU_071003_3_0_7"/>
<accession>Q2IPH9</accession>